<dbReference type="PROSITE" id="PS51257">
    <property type="entry name" value="PROKAR_LIPOPROTEIN"/>
    <property type="match status" value="1"/>
</dbReference>
<evidence type="ECO:0000313" key="1">
    <source>
        <dbReference type="EMBL" id="CAB4744650.1"/>
    </source>
</evidence>
<organism evidence="1">
    <name type="scientific">freshwater metagenome</name>
    <dbReference type="NCBI Taxonomy" id="449393"/>
    <lineage>
        <taxon>unclassified sequences</taxon>
        <taxon>metagenomes</taxon>
        <taxon>ecological metagenomes</taxon>
    </lineage>
</organism>
<sequence>MTRPSTKVMALAACGLLATTMLSACSDSAETVPTVAPTVAVSALAEPTVEATEDIMVGDDPATWSPIMVKKKKKTVELIPRQIAVFPNFEYAKKTKYVAVSSDPAIVEILPADNASVVAFRALGPGTAVVKVYDGPVDGKGKVIQKVKVTVNPS</sequence>
<protein>
    <submittedName>
        <fullName evidence="1">Unannotated protein</fullName>
    </submittedName>
</protein>
<accession>A0A6J6TBW5</accession>
<proteinExistence type="predicted"/>
<gene>
    <name evidence="1" type="ORF">UFOPK2810_00531</name>
</gene>
<dbReference type="AlphaFoldDB" id="A0A6J6TBW5"/>
<reference evidence="1" key="1">
    <citation type="submission" date="2020-05" db="EMBL/GenBank/DDBJ databases">
        <authorList>
            <person name="Chiriac C."/>
            <person name="Salcher M."/>
            <person name="Ghai R."/>
            <person name="Kavagutti S V."/>
        </authorList>
    </citation>
    <scope>NUCLEOTIDE SEQUENCE</scope>
</reference>
<name>A0A6J6TBW5_9ZZZZ</name>
<dbReference type="EMBL" id="CAEZYZ010000068">
    <property type="protein sequence ID" value="CAB4744650.1"/>
    <property type="molecule type" value="Genomic_DNA"/>
</dbReference>